<feature type="transmembrane region" description="Helical" evidence="6">
    <location>
        <begin position="126"/>
        <end position="151"/>
    </location>
</feature>
<gene>
    <name evidence="8" type="ORF">SAMN04489806_1619</name>
</gene>
<dbReference type="STRING" id="640635.SAMN04489806_1619"/>
<organism evidence="8 9">
    <name type="scientific">Paramicrobacterium humi</name>
    <dbReference type="NCBI Taxonomy" id="640635"/>
    <lineage>
        <taxon>Bacteria</taxon>
        <taxon>Bacillati</taxon>
        <taxon>Actinomycetota</taxon>
        <taxon>Actinomycetes</taxon>
        <taxon>Micrococcales</taxon>
        <taxon>Microbacteriaceae</taxon>
        <taxon>Paramicrobacterium</taxon>
    </lineage>
</organism>
<evidence type="ECO:0000256" key="4">
    <source>
        <dbReference type="ARBA" id="ARBA00022989"/>
    </source>
</evidence>
<dbReference type="AlphaFoldDB" id="A0A1H4LPW0"/>
<feature type="transmembrane region" description="Helical" evidence="6">
    <location>
        <begin position="408"/>
        <end position="429"/>
    </location>
</feature>
<feature type="transmembrane region" description="Helical" evidence="6">
    <location>
        <begin position="441"/>
        <end position="465"/>
    </location>
</feature>
<evidence type="ECO:0000256" key="2">
    <source>
        <dbReference type="ARBA" id="ARBA00022475"/>
    </source>
</evidence>
<feature type="transmembrane region" description="Helical" evidence="6">
    <location>
        <begin position="603"/>
        <end position="629"/>
    </location>
</feature>
<feature type="transmembrane region" description="Helical" evidence="6">
    <location>
        <begin position="158"/>
        <end position="174"/>
    </location>
</feature>
<feature type="transmembrane region" description="Helical" evidence="6">
    <location>
        <begin position="558"/>
        <end position="583"/>
    </location>
</feature>
<dbReference type="InterPro" id="IPR008457">
    <property type="entry name" value="Cu-R_CopD_dom"/>
</dbReference>
<dbReference type="Pfam" id="PF05425">
    <property type="entry name" value="CopD"/>
    <property type="match status" value="1"/>
</dbReference>
<feature type="transmembrane region" description="Helical" evidence="6">
    <location>
        <begin position="224"/>
        <end position="246"/>
    </location>
</feature>
<evidence type="ECO:0000313" key="9">
    <source>
        <dbReference type="Proteomes" id="UP000199183"/>
    </source>
</evidence>
<dbReference type="RefSeq" id="WP_176980772.1">
    <property type="nucleotide sequence ID" value="NZ_FNRY01000001.1"/>
</dbReference>
<evidence type="ECO:0000256" key="3">
    <source>
        <dbReference type="ARBA" id="ARBA00022692"/>
    </source>
</evidence>
<dbReference type="GO" id="GO:0005886">
    <property type="term" value="C:plasma membrane"/>
    <property type="evidence" value="ECO:0007669"/>
    <property type="project" value="UniProtKB-SubCell"/>
</dbReference>
<reference evidence="8 9" key="1">
    <citation type="submission" date="2016-10" db="EMBL/GenBank/DDBJ databases">
        <authorList>
            <person name="de Groot N.N."/>
        </authorList>
    </citation>
    <scope>NUCLEOTIDE SEQUENCE [LARGE SCALE GENOMIC DNA]</scope>
    <source>
        <strain evidence="8 9">DSM 21799</strain>
    </source>
</reference>
<keyword evidence="2" id="KW-1003">Cell membrane</keyword>
<feature type="transmembrane region" description="Helical" evidence="6">
    <location>
        <begin position="376"/>
        <end position="396"/>
    </location>
</feature>
<feature type="transmembrane region" description="Helical" evidence="6">
    <location>
        <begin position="258"/>
        <end position="282"/>
    </location>
</feature>
<evidence type="ECO:0000256" key="5">
    <source>
        <dbReference type="ARBA" id="ARBA00023136"/>
    </source>
</evidence>
<protein>
    <submittedName>
        <fullName evidence="8">Putative copper resistance protein D</fullName>
    </submittedName>
</protein>
<feature type="transmembrane region" description="Helical" evidence="6">
    <location>
        <begin position="84"/>
        <end position="106"/>
    </location>
</feature>
<dbReference type="GO" id="GO:0006825">
    <property type="term" value="P:copper ion transport"/>
    <property type="evidence" value="ECO:0007669"/>
    <property type="project" value="InterPro"/>
</dbReference>
<keyword evidence="3 6" id="KW-0812">Transmembrane</keyword>
<keyword evidence="5 6" id="KW-0472">Membrane</keyword>
<evidence type="ECO:0000259" key="7">
    <source>
        <dbReference type="Pfam" id="PF05425"/>
    </source>
</evidence>
<evidence type="ECO:0000256" key="1">
    <source>
        <dbReference type="ARBA" id="ARBA00004651"/>
    </source>
</evidence>
<dbReference type="Proteomes" id="UP000199183">
    <property type="component" value="Unassembled WGS sequence"/>
</dbReference>
<feature type="transmembrane region" description="Helical" evidence="6">
    <location>
        <begin position="52"/>
        <end position="72"/>
    </location>
</feature>
<keyword evidence="9" id="KW-1185">Reference proteome</keyword>
<sequence length="667" mass="71111">MTRSLRILGPAVLVLAAFAAVLVGLVIGGGAEAPAIGDPGAAVRWGLPIAKLLVNLGAALTLGTLTVALFVLDATRPAYARALDVAAAGAAVYAIASAVTGVFTFLNVTGASFSFGSDFGQKLGFFFTDVALGQAWLITTLIAAAVTVLCFAVRGQTGVLFVGLLALVSLVPMAEQGHAAGAASHDAAVNGLGLHLMFAAVWIGGLLALILVKKQLDGGEIIDALRRYSTLALICFIVVALSGYVSAQLRIGTLPQLLTPYGLLVVLKVAALIALGLFGAIYRRWIIGRMPQTAAGAAKTVTAAAAKRTRMFWSLAVAELAFMGIASGVAAALARSATPVPQEAPVTGTPAILLTGDPLPDPLTAMKFVTAWNIDLIWLLVCGFGLFFYLAGVWRLHKRGDRWSPLRTASWVAGLLLLFWLTCGASNVYQDYMFSVHMLEHMGLTMAVPVLLVPGAPITLAMRAIRKRDDGSRGAREWILIFVHSSYARFLSNGVIAAVLFAGSLWVFYYSPLLRWAMEEHIGHEWMIVHFLLTGYLFVNALIGIDPGPERLGYPMRLLLLLATMATHAFFGLSIMMSTGLFAADWFGAMGRTWGATPMEDQFVGGGIAWSVGEIPTLALAIVVAVQWATSDTKDQRRIDRREARSGDAELRAYNAQLARLAERDRV</sequence>
<feature type="domain" description="Copper resistance protein D" evidence="7">
    <location>
        <begin position="224"/>
        <end position="333"/>
    </location>
</feature>
<comment type="subcellular location">
    <subcellularLocation>
        <location evidence="1">Cell membrane</location>
        <topology evidence="1">Multi-pass membrane protein</topology>
    </subcellularLocation>
</comment>
<accession>A0A1H4LPW0</accession>
<dbReference type="PANTHER" id="PTHR34820:SF4">
    <property type="entry name" value="INNER MEMBRANE PROTEIN YEBZ"/>
    <property type="match status" value="1"/>
</dbReference>
<dbReference type="InterPro" id="IPR019108">
    <property type="entry name" value="Caa3_assmbl_CtaG-rel"/>
</dbReference>
<dbReference type="PANTHER" id="PTHR34820">
    <property type="entry name" value="INNER MEMBRANE PROTEIN YEBZ"/>
    <property type="match status" value="1"/>
</dbReference>
<keyword evidence="4 6" id="KW-1133">Transmembrane helix</keyword>
<feature type="transmembrane region" description="Helical" evidence="6">
    <location>
        <begin position="528"/>
        <end position="546"/>
    </location>
</feature>
<dbReference type="InterPro" id="IPR032694">
    <property type="entry name" value="CopC/D"/>
</dbReference>
<feature type="transmembrane region" description="Helical" evidence="6">
    <location>
        <begin position="312"/>
        <end position="334"/>
    </location>
</feature>
<proteinExistence type="predicted"/>
<feature type="transmembrane region" description="Helical" evidence="6">
    <location>
        <begin position="486"/>
        <end position="508"/>
    </location>
</feature>
<dbReference type="EMBL" id="FNRY01000001">
    <property type="protein sequence ID" value="SEB72671.1"/>
    <property type="molecule type" value="Genomic_DNA"/>
</dbReference>
<evidence type="ECO:0000313" key="8">
    <source>
        <dbReference type="EMBL" id="SEB72671.1"/>
    </source>
</evidence>
<name>A0A1H4LPW0_9MICO</name>
<evidence type="ECO:0000256" key="6">
    <source>
        <dbReference type="SAM" id="Phobius"/>
    </source>
</evidence>
<feature type="transmembrane region" description="Helical" evidence="6">
    <location>
        <begin position="194"/>
        <end position="212"/>
    </location>
</feature>
<dbReference type="Pfam" id="PF09678">
    <property type="entry name" value="Caa3_CtaG"/>
    <property type="match status" value="1"/>
</dbReference>